<dbReference type="AlphaFoldDB" id="G4YL04"/>
<protein>
    <submittedName>
        <fullName evidence="1">Uncharacterized protein</fullName>
    </submittedName>
</protein>
<evidence type="ECO:0000313" key="1">
    <source>
        <dbReference type="EMBL" id="EGZ29759.1"/>
    </source>
</evidence>
<dbReference type="RefSeq" id="XP_009517034.1">
    <property type="nucleotide sequence ID" value="XM_009518739.1"/>
</dbReference>
<dbReference type="Proteomes" id="UP000002640">
    <property type="component" value="Unassembled WGS sequence"/>
</dbReference>
<dbReference type="InParanoid" id="G4YL04"/>
<dbReference type="KEGG" id="psoj:PHYSODRAFT_323233"/>
<accession>G4YL04</accession>
<evidence type="ECO:0000313" key="2">
    <source>
        <dbReference type="Proteomes" id="UP000002640"/>
    </source>
</evidence>
<organism evidence="1 2">
    <name type="scientific">Phytophthora sojae (strain P6497)</name>
    <name type="common">Soybean stem and root rot agent</name>
    <name type="synonym">Phytophthora megasperma f. sp. glycines</name>
    <dbReference type="NCBI Taxonomy" id="1094619"/>
    <lineage>
        <taxon>Eukaryota</taxon>
        <taxon>Sar</taxon>
        <taxon>Stramenopiles</taxon>
        <taxon>Oomycota</taxon>
        <taxon>Peronosporomycetes</taxon>
        <taxon>Peronosporales</taxon>
        <taxon>Peronosporaceae</taxon>
        <taxon>Phytophthora</taxon>
    </lineage>
</organism>
<reference evidence="1 2" key="1">
    <citation type="journal article" date="2006" name="Science">
        <title>Phytophthora genome sequences uncover evolutionary origins and mechanisms of pathogenesis.</title>
        <authorList>
            <person name="Tyler B.M."/>
            <person name="Tripathy S."/>
            <person name="Zhang X."/>
            <person name="Dehal P."/>
            <person name="Jiang R.H."/>
            <person name="Aerts A."/>
            <person name="Arredondo F.D."/>
            <person name="Baxter L."/>
            <person name="Bensasson D."/>
            <person name="Beynon J.L."/>
            <person name="Chapman J."/>
            <person name="Damasceno C.M."/>
            <person name="Dorrance A.E."/>
            <person name="Dou D."/>
            <person name="Dickerman A.W."/>
            <person name="Dubchak I.L."/>
            <person name="Garbelotto M."/>
            <person name="Gijzen M."/>
            <person name="Gordon S.G."/>
            <person name="Govers F."/>
            <person name="Grunwald N.J."/>
            <person name="Huang W."/>
            <person name="Ivors K.L."/>
            <person name="Jones R.W."/>
            <person name="Kamoun S."/>
            <person name="Krampis K."/>
            <person name="Lamour K.H."/>
            <person name="Lee M.K."/>
            <person name="McDonald W.H."/>
            <person name="Medina M."/>
            <person name="Meijer H.J."/>
            <person name="Nordberg E.K."/>
            <person name="Maclean D.J."/>
            <person name="Ospina-Giraldo M.D."/>
            <person name="Morris P.F."/>
            <person name="Phuntumart V."/>
            <person name="Putnam N.H."/>
            <person name="Rash S."/>
            <person name="Rose J.K."/>
            <person name="Sakihama Y."/>
            <person name="Salamov A.A."/>
            <person name="Savidor A."/>
            <person name="Scheuring C.F."/>
            <person name="Smith B.M."/>
            <person name="Sobral B.W."/>
            <person name="Terry A."/>
            <person name="Torto-Alalibo T.A."/>
            <person name="Win J."/>
            <person name="Xu Z."/>
            <person name="Zhang H."/>
            <person name="Grigoriev I.V."/>
            <person name="Rokhsar D.S."/>
            <person name="Boore J.L."/>
        </authorList>
    </citation>
    <scope>NUCLEOTIDE SEQUENCE [LARGE SCALE GENOMIC DNA]</scope>
    <source>
        <strain evidence="1 2">P6497</strain>
    </source>
</reference>
<keyword evidence="2" id="KW-1185">Reference proteome</keyword>
<dbReference type="EMBL" id="JH159151">
    <property type="protein sequence ID" value="EGZ29759.1"/>
    <property type="molecule type" value="Genomic_DNA"/>
</dbReference>
<gene>
    <name evidence="1" type="ORF">PHYSODRAFT_323233</name>
</gene>
<feature type="non-terminal residue" evidence="1">
    <location>
        <position position="81"/>
    </location>
</feature>
<dbReference type="GeneID" id="20644926"/>
<name>G4YL04_PHYSP</name>
<proteinExistence type="predicted"/>
<sequence length="81" mass="9208">MSNSPTPASRPGAQRGYVVRLECPHELDDGAWDGPIYVRLQEPRYLQPGDSSVFLLDDSSRRPGWLCQLIFYPREFDTSPP</sequence>